<keyword evidence="4" id="KW-1185">Reference proteome</keyword>
<dbReference type="InterPro" id="IPR000740">
    <property type="entry name" value="GrpE"/>
</dbReference>
<dbReference type="RefSeq" id="WP_083395444.1">
    <property type="nucleotide sequence ID" value="NZ_FNSV01000004.1"/>
</dbReference>
<dbReference type="GO" id="GO:0006457">
    <property type="term" value="P:protein folding"/>
    <property type="evidence" value="ECO:0007669"/>
    <property type="project" value="InterPro"/>
</dbReference>
<dbReference type="GO" id="GO:0042803">
    <property type="term" value="F:protein homodimerization activity"/>
    <property type="evidence" value="ECO:0007669"/>
    <property type="project" value="InterPro"/>
</dbReference>
<proteinExistence type="predicted"/>
<dbReference type="Gene3D" id="2.30.22.10">
    <property type="entry name" value="Head domain of nucleotide exchange factor GrpE"/>
    <property type="match status" value="1"/>
</dbReference>
<dbReference type="Pfam" id="PF01025">
    <property type="entry name" value="GrpE"/>
    <property type="match status" value="1"/>
</dbReference>
<organism evidence="3 4">
    <name type="scientific">Rhodococcus koreensis</name>
    <dbReference type="NCBI Taxonomy" id="99653"/>
    <lineage>
        <taxon>Bacteria</taxon>
        <taxon>Bacillati</taxon>
        <taxon>Actinomycetota</taxon>
        <taxon>Actinomycetes</taxon>
        <taxon>Mycobacteriales</taxon>
        <taxon>Nocardiaceae</taxon>
        <taxon>Rhodococcus</taxon>
    </lineage>
</organism>
<dbReference type="EMBL" id="FNSV01000004">
    <property type="protein sequence ID" value="SEB33499.1"/>
    <property type="molecule type" value="Genomic_DNA"/>
</dbReference>
<accession>A0A1H4IHB1</accession>
<name>A0A1H4IHB1_9NOCA</name>
<reference evidence="4" key="1">
    <citation type="submission" date="2016-10" db="EMBL/GenBank/DDBJ databases">
        <authorList>
            <person name="Varghese N."/>
            <person name="Submissions S."/>
        </authorList>
    </citation>
    <scope>NUCLEOTIDE SEQUENCE [LARGE SCALE GENOMIC DNA]</scope>
    <source>
        <strain evidence="4">DSM 44498</strain>
    </source>
</reference>
<dbReference type="InterPro" id="IPR009012">
    <property type="entry name" value="GrpE_head"/>
</dbReference>
<evidence type="ECO:0000313" key="3">
    <source>
        <dbReference type="EMBL" id="SEB33499.1"/>
    </source>
</evidence>
<dbReference type="GO" id="GO:0000774">
    <property type="term" value="F:adenyl-nucleotide exchange factor activity"/>
    <property type="evidence" value="ECO:0007669"/>
    <property type="project" value="InterPro"/>
</dbReference>
<feature type="compositionally biased region" description="Pro residues" evidence="2">
    <location>
        <begin position="47"/>
        <end position="64"/>
    </location>
</feature>
<gene>
    <name evidence="3" type="ORF">SAMN04490239_0745</name>
</gene>
<protein>
    <submittedName>
        <fullName evidence="3">GrpE protein</fullName>
    </submittedName>
</protein>
<evidence type="ECO:0000256" key="2">
    <source>
        <dbReference type="SAM" id="MobiDB-lite"/>
    </source>
</evidence>
<feature type="region of interest" description="Disordered" evidence="2">
    <location>
        <begin position="33"/>
        <end position="64"/>
    </location>
</feature>
<dbReference type="Proteomes" id="UP000183561">
    <property type="component" value="Unassembled WGS sequence"/>
</dbReference>
<evidence type="ECO:0000313" key="4">
    <source>
        <dbReference type="Proteomes" id="UP000183561"/>
    </source>
</evidence>
<dbReference type="AlphaFoldDB" id="A0A1H4IHB1"/>
<sequence length="173" mass="17548">MGLVVAVGLLCLLGGLAGGWTLRTLNAPEPAPAAGYAPAPQGTQLYTPPPAPPAPAAQAPAPPAAAPEIVTGPVERQLVQALISLYDLAEAAAVRTQIAEDLTRAGVNRIDARVGVGFDPALHRAVDTASAVAPGDVDTIARQLRPGWVTGTTIIRYAEVAVYAPPATVEPAV</sequence>
<dbReference type="SUPFAM" id="SSF51064">
    <property type="entry name" value="Head domain of nucleotide exchange factor GrpE"/>
    <property type="match status" value="1"/>
</dbReference>
<keyword evidence="1" id="KW-0143">Chaperone</keyword>
<dbReference type="OrthoDB" id="4578843at2"/>
<dbReference type="GO" id="GO:0051087">
    <property type="term" value="F:protein-folding chaperone binding"/>
    <property type="evidence" value="ECO:0007669"/>
    <property type="project" value="InterPro"/>
</dbReference>
<evidence type="ECO:0000256" key="1">
    <source>
        <dbReference type="ARBA" id="ARBA00023186"/>
    </source>
</evidence>